<organism evidence="2 3">
    <name type="scientific">Marasmius oreades</name>
    <name type="common">fairy-ring Marasmius</name>
    <dbReference type="NCBI Taxonomy" id="181124"/>
    <lineage>
        <taxon>Eukaryota</taxon>
        <taxon>Fungi</taxon>
        <taxon>Dikarya</taxon>
        <taxon>Basidiomycota</taxon>
        <taxon>Agaricomycotina</taxon>
        <taxon>Agaricomycetes</taxon>
        <taxon>Agaricomycetidae</taxon>
        <taxon>Agaricales</taxon>
        <taxon>Marasmiineae</taxon>
        <taxon>Marasmiaceae</taxon>
        <taxon>Marasmius</taxon>
    </lineage>
</organism>
<feature type="region of interest" description="Disordered" evidence="1">
    <location>
        <begin position="232"/>
        <end position="330"/>
    </location>
</feature>
<dbReference type="GeneID" id="66080647"/>
<comment type="caution">
    <text evidence="2">The sequence shown here is derived from an EMBL/GenBank/DDBJ whole genome shotgun (WGS) entry which is preliminary data.</text>
</comment>
<evidence type="ECO:0000313" key="3">
    <source>
        <dbReference type="Proteomes" id="UP001049176"/>
    </source>
</evidence>
<proteinExistence type="predicted"/>
<evidence type="ECO:0000256" key="1">
    <source>
        <dbReference type="SAM" id="MobiDB-lite"/>
    </source>
</evidence>
<sequence>MIAIQPPQLPFHSPLSRSIDIPSTVALISPRSSFLSKENKLCASDFGRGIGSRSTLSLENIREEDGGEGIHSDITVASSCTSPSQLTLDTDTTPSSQESSIITVDAFNNCEASSSNSIPSILPIYDSKAPTSASRALNNRSGRFRKAISARSRYTGMPWVHASPHDLWQVVPSDSHPTIQRPPFSPIQPQTHSRRNASVLPEYPLPQVIARASESSAPKAIGSERKLRLLQQQREQPMVDVVPTPEWNSGSIPTSSSRHTGTFPSRQAKRFGAAQSQVSSLSQPVSGSIPERPKHRTIPLPPQGLPTPPPTPPSTPSSPHLPIHAPAPTPIRTSALPLIHLPPAPQAHSDYQQTQELIQKYKSISKFNAHRFRHGTKWTPVPRFSSGLNPAREALGEVLGAKGKDFVDGERWEKERERERERELELERLGLGLGSGSSLGFGRKEKSWNYFRRAQSVGLRSRSVCERSHSRSASGGCVSVSAYLRGSDQKHCLGCRREGLRVRLLIVQLWRRNLWEGGSSMSTSATATPILDSDLDFDLGMRLGLEFLGSEFEFDDDEDDEDEDDVDVNVDVVGENGGLGRRFVMDHWDDDSSQVGLGRVKERKGSEQTETNRDIPMDVDSETDSFSGPRRLDEELMRAQMEVDSDDHNQVVVKAPETVWVGGVPDSPRLKDLDDFDM</sequence>
<name>A0A9P7UQ40_9AGAR</name>
<evidence type="ECO:0000313" key="2">
    <source>
        <dbReference type="EMBL" id="KAG7089943.1"/>
    </source>
</evidence>
<dbReference type="RefSeq" id="XP_043006413.1">
    <property type="nucleotide sequence ID" value="XM_043156626.1"/>
</dbReference>
<feature type="compositionally biased region" description="Low complexity" evidence="1">
    <location>
        <begin position="272"/>
        <end position="288"/>
    </location>
</feature>
<accession>A0A9P7UQ40</accession>
<dbReference type="AlphaFoldDB" id="A0A9P7UQ40"/>
<protein>
    <submittedName>
        <fullName evidence="2">Uncharacterized protein</fullName>
    </submittedName>
</protein>
<reference evidence="2" key="1">
    <citation type="journal article" date="2021" name="Genome Biol. Evol.">
        <title>The assembled and annotated genome of the fairy-ring fungus Marasmius oreades.</title>
        <authorList>
            <person name="Hiltunen M."/>
            <person name="Ament-Velasquez S.L."/>
            <person name="Johannesson H."/>
        </authorList>
    </citation>
    <scope>NUCLEOTIDE SEQUENCE</scope>
    <source>
        <strain evidence="2">03SP1</strain>
    </source>
</reference>
<keyword evidence="3" id="KW-1185">Reference proteome</keyword>
<dbReference type="EMBL" id="CM032187">
    <property type="protein sequence ID" value="KAG7089943.1"/>
    <property type="molecule type" value="Genomic_DNA"/>
</dbReference>
<feature type="region of interest" description="Disordered" evidence="1">
    <location>
        <begin position="594"/>
        <end position="629"/>
    </location>
</feature>
<feature type="compositionally biased region" description="Polar residues" evidence="1">
    <location>
        <begin position="246"/>
        <end position="265"/>
    </location>
</feature>
<dbReference type="OrthoDB" id="3031797at2759"/>
<feature type="compositionally biased region" description="Basic and acidic residues" evidence="1">
    <location>
        <begin position="599"/>
        <end position="616"/>
    </location>
</feature>
<dbReference type="KEGG" id="more:E1B28_011572"/>
<dbReference type="Proteomes" id="UP001049176">
    <property type="component" value="Chromosome 7"/>
</dbReference>
<feature type="compositionally biased region" description="Pro residues" evidence="1">
    <location>
        <begin position="299"/>
        <end position="316"/>
    </location>
</feature>
<gene>
    <name evidence="2" type="ORF">E1B28_011572</name>
</gene>